<dbReference type="GO" id="GO:0016798">
    <property type="term" value="F:hydrolase activity, acting on glycosyl bonds"/>
    <property type="evidence" value="ECO:0007669"/>
    <property type="project" value="UniProtKB-KW"/>
</dbReference>
<dbReference type="EMBL" id="BGPR01014383">
    <property type="protein sequence ID" value="GBN64973.1"/>
    <property type="molecule type" value="Genomic_DNA"/>
</dbReference>
<evidence type="ECO:0000313" key="4">
    <source>
        <dbReference type="EMBL" id="GBN64973.1"/>
    </source>
</evidence>
<evidence type="ECO:0000256" key="3">
    <source>
        <dbReference type="SAM" id="MobiDB-lite"/>
    </source>
</evidence>
<dbReference type="OrthoDB" id="6466835at2759"/>
<evidence type="ECO:0000313" key="5">
    <source>
        <dbReference type="Proteomes" id="UP000499080"/>
    </source>
</evidence>
<feature type="compositionally biased region" description="Acidic residues" evidence="3">
    <location>
        <begin position="47"/>
        <end position="57"/>
    </location>
</feature>
<evidence type="ECO:0000256" key="2">
    <source>
        <dbReference type="ARBA" id="ARBA00023295"/>
    </source>
</evidence>
<comment type="caution">
    <text evidence="4">The sequence shown here is derived from an EMBL/GenBank/DDBJ whole genome shotgun (WGS) entry which is preliminary data.</text>
</comment>
<organism evidence="4 5">
    <name type="scientific">Araneus ventricosus</name>
    <name type="common">Orbweaver spider</name>
    <name type="synonym">Epeira ventricosa</name>
    <dbReference type="NCBI Taxonomy" id="182803"/>
    <lineage>
        <taxon>Eukaryota</taxon>
        <taxon>Metazoa</taxon>
        <taxon>Ecdysozoa</taxon>
        <taxon>Arthropoda</taxon>
        <taxon>Chelicerata</taxon>
        <taxon>Arachnida</taxon>
        <taxon>Araneae</taxon>
        <taxon>Araneomorphae</taxon>
        <taxon>Entelegynae</taxon>
        <taxon>Araneoidea</taxon>
        <taxon>Araneidae</taxon>
        <taxon>Araneus</taxon>
    </lineage>
</organism>
<dbReference type="Proteomes" id="UP000499080">
    <property type="component" value="Unassembled WGS sequence"/>
</dbReference>
<keyword evidence="5" id="KW-1185">Reference proteome</keyword>
<protein>
    <submittedName>
        <fullName evidence="4">Uncharacterized protein</fullName>
    </submittedName>
</protein>
<feature type="non-terminal residue" evidence="4">
    <location>
        <position position="57"/>
    </location>
</feature>
<name>A0A4Y2QNT9_ARAVE</name>
<feature type="region of interest" description="Disordered" evidence="3">
    <location>
        <begin position="33"/>
        <end position="57"/>
    </location>
</feature>
<dbReference type="AlphaFoldDB" id="A0A4Y2QNT9"/>
<sequence length="57" mass="6767">MESLCKLLAEIETYEDPDFHNADNGNYDVWEENFSDHESFKEHNTDSEEEGDYGYEK</sequence>
<gene>
    <name evidence="4" type="ORF">AVEN_79973_1</name>
</gene>
<dbReference type="InterPro" id="IPR046966">
    <property type="entry name" value="Glucoamylase_active_site"/>
</dbReference>
<reference evidence="4 5" key="1">
    <citation type="journal article" date="2019" name="Sci. Rep.">
        <title>Orb-weaving spider Araneus ventricosus genome elucidates the spidroin gene catalogue.</title>
        <authorList>
            <person name="Kono N."/>
            <person name="Nakamura H."/>
            <person name="Ohtoshi R."/>
            <person name="Moran D.A.P."/>
            <person name="Shinohara A."/>
            <person name="Yoshida Y."/>
            <person name="Fujiwara M."/>
            <person name="Mori M."/>
            <person name="Tomita M."/>
            <person name="Arakawa K."/>
        </authorList>
    </citation>
    <scope>NUCLEOTIDE SEQUENCE [LARGE SCALE GENOMIC DNA]</scope>
</reference>
<proteinExistence type="predicted"/>
<evidence type="ECO:0000256" key="1">
    <source>
        <dbReference type="ARBA" id="ARBA00022801"/>
    </source>
</evidence>
<accession>A0A4Y2QNT9</accession>
<keyword evidence="2" id="KW-0326">Glycosidase</keyword>
<keyword evidence="1" id="KW-0378">Hydrolase</keyword>
<feature type="compositionally biased region" description="Basic and acidic residues" evidence="3">
    <location>
        <begin position="34"/>
        <end position="46"/>
    </location>
</feature>
<dbReference type="PROSITE" id="PS00820">
    <property type="entry name" value="GLUCOAMYLASE"/>
    <property type="match status" value="1"/>
</dbReference>